<organism evidence="2 3">
    <name type="scientific">Perkinsus olseni</name>
    <name type="common">Perkinsus atlanticus</name>
    <dbReference type="NCBI Taxonomy" id="32597"/>
    <lineage>
        <taxon>Eukaryota</taxon>
        <taxon>Sar</taxon>
        <taxon>Alveolata</taxon>
        <taxon>Perkinsozoa</taxon>
        <taxon>Perkinsea</taxon>
        <taxon>Perkinsida</taxon>
        <taxon>Perkinsidae</taxon>
        <taxon>Perkinsus</taxon>
    </lineage>
</organism>
<evidence type="ECO:0000313" key="3">
    <source>
        <dbReference type="Proteomes" id="UP000553632"/>
    </source>
</evidence>
<keyword evidence="3" id="KW-1185">Reference proteome</keyword>
<evidence type="ECO:0000256" key="1">
    <source>
        <dbReference type="SAM" id="MobiDB-lite"/>
    </source>
</evidence>
<comment type="caution">
    <text evidence="2">The sequence shown here is derived from an EMBL/GenBank/DDBJ whole genome shotgun (WGS) entry which is preliminary data.</text>
</comment>
<accession>A0A7J6SV40</accession>
<dbReference type="Proteomes" id="UP000553632">
    <property type="component" value="Unassembled WGS sequence"/>
</dbReference>
<proteinExistence type="predicted"/>
<name>A0A7J6SV40_PEROL</name>
<evidence type="ECO:0000313" key="2">
    <source>
        <dbReference type="EMBL" id="KAF4736422.1"/>
    </source>
</evidence>
<gene>
    <name evidence="2" type="ORF">FOZ63_003068</name>
</gene>
<feature type="non-terminal residue" evidence="2">
    <location>
        <position position="2261"/>
    </location>
</feature>
<sequence length="2261" mass="245427">DVEYHAYSVDCSYTPLLFADDGLDAPPLLMGPVSEFPGRCPCELEDALCVHPTFGSGTLWMHPLYSKSRIGSPSPVSPSGLDDDMYMAHQASGTAVAMMGALKQEIPEVFQSNSELLAIIRESAVHPVVRTEDEGLTIHEGKAGSDASFPNSALGFRIDAVTLLEKARTRRWAWLPDASHQQASSVLLCPPGLGQYEAVLSAKSKDGGTLEYHFRVNVSWDEERPRSRSFGGGKIRLMQLIQTTLPTAAMAEDVDVVNFAEGLDEAALTLAPTISRTLVLRTSLLTHVTISIGSSSPPWCHSAFSTNASTVNLGPFEHAYVRVIYHRTHHKRDDEGNCSLIICHGSCSESSSVSLPLIPPRTPPNGPVAPARQEHVVCYNTTGHYAHLPFPINTTNSSTADILANARLVTQLEVYTQVEDYHLGDISSFADPVPLTRIQYTFDELEWIDFDWLLGDGVWVSNRGYIRTRGARQWSALALSESTSMEGIGCWHDECSISYSVANHSLLIIQWRGLTNTNLSFKMGLSRNGVVWADGPHPERGGGLHIRTSAGAVHSAVPSADGVSVMAPAFFLPSAIPVNASSPPNVSAIVPLCSEGPGPRRPNMALVEVAHHRTEMAIRAPGTWWAAIAGGEVLYLGMFNHSVSLAVLLYGVSREEGLRLSGGDTSSMDIELVKDGDVVGVPPVPPGTYKMHYAYLNRSMTLSTTIEVLGYDDVGIEGTASTLTIEMHPGSLFLSMWLTPPGRPSDCSKRRDTVVYHSNPAVLQTSPRIGGVRGICVLCRPEAIVRQSDVESLVTVSPTRLICPNCTLVPVYAKEDVVCSLTKDCIIHLDIANNDTSEAFAFYATPAPSCGHHHRHGAYLTSNRTLLRIPSRTIMSGGTYRVCLCPVHQTSTHCVWPEDFIFAIGLVDMLGRILGEERSTPTLPPIAAGPQQVLDLSLTELFALWAPYEWHIPSGYHNQDWMVRQCNGTEGQARGYPPIMWWCLSDEHFGVEELIVISPMIENQGYSFDYSICVDPDLTLNSSLSFYTRLNATLSTPPVYEQELGPPGLEEKPSAQDSLAGLQCYRAEVSVEVYDQAAGNTVLLYYFYCPSITTCATNEGKTLLVNITSSKLNTTCQVQHPSYNASCQSVDQHPLVILRSNGTAPLDPPGFTELACSSINQTLRLNLEPAWWWASPPAADSSHEGRLTLMFGERLMQKLLLMGKRELFLEIESENGQAVASKIIPQSWEESDGRLVLNATSLGGLTPNNSARLYVQSRDGTSVTEGSFNITLGYLKIGPYHLHLRCISIGMALTNLTLTGGSWTHLISALTDGLEAPTRETYQAHQYSNFERIVLRKVSEAPASSSGATLEYCTVGLRCEVWIRSPHVSTWALVYLFTPTQDDAESTDLLQLAVYGSDGAMVATKEVMVRGVRPEASHTQINCTMGFQCNIPAPRTTAPLPPSRCKLSLQRHTSSITQQCPPLLDNDDSSTSVKLNVTTMRFTVPSAFRGSRPGPYTLCLCIDFNGCTSSHHFTLFSGTLMVLGPDPLAEYPCTVVNTHAGLRCTFGPLVMEGIPPSTGVAIRTAFDHVDAESHSDNLLPEGFEATSVVECPSESPRALPVTDSLRRQGKVAIELKIQPAYGPSSSWLRAGVVLLDISPVTVVDAPAELYCVQPTVPGHNTVKASCPAVVDSAASTDGEQFIEIGLVRGIDNCADLESQSGSRVVEILGTTKAENGTLVISTATLTERVRYKERICICLYCSVDAGTPPAEWFTMDLGVSVTVAGFSQITGPSHVVSGSDYLPEGLVRVEGVDVWLWLNTTRLALYAAEADGATGVSLLGPIDVDMTTSVEGMGWSTLVFPALSLPSTTRAGIWSLCASYYGELLVGTSSMPPDGGGVCTHITVCEVNVIEGPLRGRVHQESQIDVAGHHLPEHHPMHIILMSVDEGNPLPRDACQDEGLAEGSISPSQCNDDNTDPSDPTLCPQPSSVHTSELVSFIITPSAPGNFALCVRYLREPALWAFAGTVEVFEDASVPGDDGTSTTEALVQVKPLSFTLLTEDPVLAGGWSTVRFRASVQPVEFGRFFLGLVRSQMTKPCSDIVDQIENGPRYEEPHYTLIVHPRVAADHELCAEVPTRAEGLSYIGIIRVDPGIALHNVSRAFHGLPLSVYLFREITNRRVDVVLEPSSSLPACSQETAFIRMKTSQYTVNESLVEAHYPHEAADKSLLSGSVYRICATSRPVDESPREERAASFHGLGDFVVEKYITEYSAYESEDLAGTMT</sequence>
<feature type="region of interest" description="Disordered" evidence="1">
    <location>
        <begin position="1931"/>
        <end position="1967"/>
    </location>
</feature>
<reference evidence="2 3" key="1">
    <citation type="submission" date="2020-04" db="EMBL/GenBank/DDBJ databases">
        <title>Perkinsus olseni comparative genomics.</title>
        <authorList>
            <person name="Bogema D.R."/>
        </authorList>
    </citation>
    <scope>NUCLEOTIDE SEQUENCE [LARGE SCALE GENOMIC DNA]</scope>
    <source>
        <strain evidence="2 3">ATCC PRA-207</strain>
    </source>
</reference>
<protein>
    <submittedName>
        <fullName evidence="2">Uncharacterized protein</fullName>
    </submittedName>
</protein>
<dbReference type="EMBL" id="JABANO010015712">
    <property type="protein sequence ID" value="KAF4736422.1"/>
    <property type="molecule type" value="Genomic_DNA"/>
</dbReference>
<feature type="non-terminal residue" evidence="2">
    <location>
        <position position="1"/>
    </location>
</feature>